<comment type="catalytic activity">
    <reaction evidence="9">
        <text>feruloyl-polysaccharide + H2O = ferulate + polysaccharide.</text>
        <dbReference type="EC" id="3.1.1.73"/>
    </reaction>
</comment>
<dbReference type="EMBL" id="MCOG01000113">
    <property type="protein sequence ID" value="ORY44587.1"/>
    <property type="molecule type" value="Genomic_DNA"/>
</dbReference>
<evidence type="ECO:0000256" key="2">
    <source>
        <dbReference type="ARBA" id="ARBA00013091"/>
    </source>
</evidence>
<protein>
    <recommendedName>
        <fullName evidence="2">feruloyl esterase</fullName>
        <ecNumber evidence="2">3.1.1.73</ecNumber>
    </recommendedName>
</protein>
<evidence type="ECO:0000256" key="9">
    <source>
        <dbReference type="ARBA" id="ARBA00034075"/>
    </source>
</evidence>
<dbReference type="InterPro" id="IPR029058">
    <property type="entry name" value="AB_hydrolase_fold"/>
</dbReference>
<evidence type="ECO:0000256" key="1">
    <source>
        <dbReference type="ARBA" id="ARBA00004613"/>
    </source>
</evidence>
<dbReference type="InterPro" id="IPR043595">
    <property type="entry name" value="FaeB/C/D"/>
</dbReference>
<keyword evidence="5" id="KW-0732">Signal</keyword>
<accession>A0A1Y2CCH3</accession>
<dbReference type="Proteomes" id="UP000193920">
    <property type="component" value="Unassembled WGS sequence"/>
</dbReference>
<dbReference type="GO" id="GO:0045493">
    <property type="term" value="P:xylan catabolic process"/>
    <property type="evidence" value="ECO:0007669"/>
    <property type="project" value="UniProtKB-KW"/>
</dbReference>
<evidence type="ECO:0000313" key="10">
    <source>
        <dbReference type="EMBL" id="ORY44587.1"/>
    </source>
</evidence>
<dbReference type="GO" id="GO:0005576">
    <property type="term" value="C:extracellular region"/>
    <property type="evidence" value="ECO:0007669"/>
    <property type="project" value="UniProtKB-SubCell"/>
</dbReference>
<keyword evidence="8" id="KW-0624">Polysaccharide degradation</keyword>
<reference evidence="10 11" key="1">
    <citation type="submission" date="2016-08" db="EMBL/GenBank/DDBJ databases">
        <title>A Parts List for Fungal Cellulosomes Revealed by Comparative Genomics.</title>
        <authorList>
            <consortium name="DOE Joint Genome Institute"/>
            <person name="Haitjema C.H."/>
            <person name="Gilmore S.P."/>
            <person name="Henske J.K."/>
            <person name="Solomon K.V."/>
            <person name="De Groot R."/>
            <person name="Kuo A."/>
            <person name="Mondo S.J."/>
            <person name="Salamov A.A."/>
            <person name="Labutti K."/>
            <person name="Zhao Z."/>
            <person name="Chiniquy J."/>
            <person name="Barry K."/>
            <person name="Brewer H.M."/>
            <person name="Purvine S.O."/>
            <person name="Wright A.T."/>
            <person name="Boxma B."/>
            <person name="Van Alen T."/>
            <person name="Hackstein J.H."/>
            <person name="Baker S.E."/>
            <person name="Grigoriev I.V."/>
            <person name="O'Malley M.A."/>
        </authorList>
    </citation>
    <scope>NUCLEOTIDE SEQUENCE [LARGE SCALE GENOMIC DNA]</scope>
    <source>
        <strain evidence="10 11">G1</strain>
    </source>
</reference>
<evidence type="ECO:0000256" key="7">
    <source>
        <dbReference type="ARBA" id="ARBA00023277"/>
    </source>
</evidence>
<comment type="caution">
    <text evidence="10">The sequence shown here is derived from an EMBL/GenBank/DDBJ whole genome shotgun (WGS) entry which is preliminary data.</text>
</comment>
<dbReference type="SUPFAM" id="SSF53474">
    <property type="entry name" value="alpha/beta-Hydrolases"/>
    <property type="match status" value="1"/>
</dbReference>
<dbReference type="STRING" id="1754190.A0A1Y2CCH3"/>
<dbReference type="Gene3D" id="3.40.50.1820">
    <property type="entry name" value="alpha/beta hydrolase"/>
    <property type="match status" value="1"/>
</dbReference>
<comment type="subcellular location">
    <subcellularLocation>
        <location evidence="1">Secreted</location>
    </subcellularLocation>
</comment>
<dbReference type="EC" id="3.1.1.73" evidence="2"/>
<proteinExistence type="predicted"/>
<evidence type="ECO:0000313" key="11">
    <source>
        <dbReference type="Proteomes" id="UP000193920"/>
    </source>
</evidence>
<keyword evidence="7" id="KW-0119">Carbohydrate metabolism</keyword>
<sequence length="276" mass="31244">MIEPQEPTYSFGYGLKNKPVPSKGCGKNPSLRGIIQFPWSGGRRKVIIDLPDNYDKNKPYRLIFGMQCMGGSSDNVRSEGYYGLKPLDTGKTSIFVAPEGNGQQLPWGEADYRLFDELLDKLKEDLCIDESRVFSTGFSYGSMYSNGLSWNHQKVLRGVAVYETAERNIWLPKHTGEPIAWMGVLGFDDGLCTPEMGRHARDIILEHNSEGGKAVQERAQEATPGGPHKCYDYKTVDPRFPVRWCTQSGGHQWDHKDPGQWQSWVPQATWEFITQF</sequence>
<dbReference type="AlphaFoldDB" id="A0A1Y2CCH3"/>
<evidence type="ECO:0000256" key="6">
    <source>
        <dbReference type="ARBA" id="ARBA00022801"/>
    </source>
</evidence>
<gene>
    <name evidence="10" type="ORF">LY90DRAFT_671602</name>
</gene>
<dbReference type="PANTHER" id="PTHR38050:SF2">
    <property type="entry name" value="FERULOYL ESTERASE C-RELATED"/>
    <property type="match status" value="1"/>
</dbReference>
<keyword evidence="4" id="KW-0858">Xylan degradation</keyword>
<organism evidence="10 11">
    <name type="scientific">Neocallimastix californiae</name>
    <dbReference type="NCBI Taxonomy" id="1754190"/>
    <lineage>
        <taxon>Eukaryota</taxon>
        <taxon>Fungi</taxon>
        <taxon>Fungi incertae sedis</taxon>
        <taxon>Chytridiomycota</taxon>
        <taxon>Chytridiomycota incertae sedis</taxon>
        <taxon>Neocallimastigomycetes</taxon>
        <taxon>Neocallimastigales</taxon>
        <taxon>Neocallimastigaceae</taxon>
        <taxon>Neocallimastix</taxon>
    </lineage>
</organism>
<dbReference type="PANTHER" id="PTHR38050">
    <property type="match status" value="1"/>
</dbReference>
<dbReference type="OrthoDB" id="424610at2759"/>
<name>A0A1Y2CCH3_9FUNG</name>
<evidence type="ECO:0000256" key="5">
    <source>
        <dbReference type="ARBA" id="ARBA00022729"/>
    </source>
</evidence>
<evidence type="ECO:0000256" key="3">
    <source>
        <dbReference type="ARBA" id="ARBA00022525"/>
    </source>
</evidence>
<keyword evidence="6" id="KW-0378">Hydrolase</keyword>
<evidence type="ECO:0000256" key="4">
    <source>
        <dbReference type="ARBA" id="ARBA00022651"/>
    </source>
</evidence>
<dbReference type="GO" id="GO:0030600">
    <property type="term" value="F:feruloyl esterase activity"/>
    <property type="evidence" value="ECO:0007669"/>
    <property type="project" value="UniProtKB-EC"/>
</dbReference>
<keyword evidence="3" id="KW-0964">Secreted</keyword>
<evidence type="ECO:0000256" key="8">
    <source>
        <dbReference type="ARBA" id="ARBA00023326"/>
    </source>
</evidence>
<keyword evidence="11" id="KW-1185">Reference proteome</keyword>